<evidence type="ECO:0000313" key="6">
    <source>
        <dbReference type="Proteomes" id="UP001280897"/>
    </source>
</evidence>
<dbReference type="GO" id="GO:0005524">
    <property type="term" value="F:ATP binding"/>
    <property type="evidence" value="ECO:0007669"/>
    <property type="project" value="UniProtKB-KW"/>
</dbReference>
<evidence type="ECO:0000259" key="4">
    <source>
        <dbReference type="Pfam" id="PF12684"/>
    </source>
</evidence>
<name>A0AAW8YD60_PEDAC</name>
<gene>
    <name evidence="5" type="ORF">R0G89_00870</name>
</gene>
<reference evidence="5" key="2">
    <citation type="submission" date="2023-10" db="EMBL/GenBank/DDBJ databases">
        <authorList>
            <person name="Khurajog B."/>
        </authorList>
    </citation>
    <scope>NUCLEOTIDE SEQUENCE</scope>
    <source>
        <strain evidence="5">BF9</strain>
    </source>
</reference>
<keyword evidence="3" id="KW-0067">ATP-binding</keyword>
<evidence type="ECO:0000256" key="2">
    <source>
        <dbReference type="ARBA" id="ARBA00022806"/>
    </source>
</evidence>
<dbReference type="InterPro" id="IPR024432">
    <property type="entry name" value="Put_RecE_PDDEXK-like_dom"/>
</dbReference>
<evidence type="ECO:0000313" key="5">
    <source>
        <dbReference type="EMBL" id="MDV2620289.1"/>
    </source>
</evidence>
<keyword evidence="2" id="KW-0378">Hydrolase</keyword>
<keyword evidence="1" id="KW-0547">Nucleotide-binding</keyword>
<dbReference type="Pfam" id="PF12684">
    <property type="entry name" value="DUF3799"/>
    <property type="match status" value="1"/>
</dbReference>
<comment type="caution">
    <text evidence="5">The sequence shown here is derived from an EMBL/GenBank/DDBJ whole genome shotgun (WGS) entry which is preliminary data.</text>
</comment>
<dbReference type="Gene3D" id="3.90.320.10">
    <property type="match status" value="1"/>
</dbReference>
<accession>A0AAW8YD60</accession>
<dbReference type="GO" id="GO:0004386">
    <property type="term" value="F:helicase activity"/>
    <property type="evidence" value="ECO:0007669"/>
    <property type="project" value="UniProtKB-KW"/>
</dbReference>
<sequence length="293" mass="33710">MQATMEKQQNPLMTLRNQQPLPKLNRENYYDLATESYMSFSLYKRFKKCEAEAMAYLNGEIPKIEETNAALLMGNYLHTYFESGEAHASFIEENQKELISSRGKSKGSLKSNYVLADKMIKALNQQELFKGVYQGKKEVILTGELFGMSWKVRIDCLHVPGDESDVAYFCDLKTSKNLHAKFWNNDLHEWQLFVTAYNYDLQMAVYQEIIRQNYGMTFAPFIFGVSKEDVPEVVGIEFKQVELDEPLSALEADMPHIIRLLNGEEEPLSCGRCDYCKAHNQLIGFVDIDSLLD</sequence>
<keyword evidence="2" id="KW-0347">Helicase</keyword>
<dbReference type="Proteomes" id="UP001280897">
    <property type="component" value="Unassembled WGS sequence"/>
</dbReference>
<protein>
    <submittedName>
        <fullName evidence="5">PD-(D/E)XK nuclease-like domain-containing protein</fullName>
    </submittedName>
</protein>
<proteinExistence type="predicted"/>
<dbReference type="AlphaFoldDB" id="A0AAW8YD60"/>
<evidence type="ECO:0000256" key="1">
    <source>
        <dbReference type="ARBA" id="ARBA00022741"/>
    </source>
</evidence>
<dbReference type="InterPro" id="IPR011604">
    <property type="entry name" value="PDDEXK-like_dom_sf"/>
</dbReference>
<dbReference type="RefSeq" id="WP_317071818.1">
    <property type="nucleotide sequence ID" value="NZ_JAWJAV010000001.1"/>
</dbReference>
<dbReference type="EMBL" id="JAWJAV010000001">
    <property type="protein sequence ID" value="MDV2620289.1"/>
    <property type="molecule type" value="Genomic_DNA"/>
</dbReference>
<feature type="domain" description="Putative exodeoxyribonuclease 8 PDDEXK-like" evidence="4">
    <location>
        <begin position="39"/>
        <end position="278"/>
    </location>
</feature>
<evidence type="ECO:0000256" key="3">
    <source>
        <dbReference type="ARBA" id="ARBA00022840"/>
    </source>
</evidence>
<reference evidence="5" key="1">
    <citation type="journal article" date="2023" name="PeerJ">
        <title>Selection and evaluation of lactic acid bacteria from chicken feces in Thailand as potential probiotics.</title>
        <authorList>
            <person name="Khurajog B."/>
            <person name="Disastra Y."/>
            <person name="Lawwyne L.D."/>
            <person name="Sirichokchatchawan W."/>
            <person name="Niyomtham W."/>
            <person name="Yindee J."/>
            <person name="Hampson D.J."/>
            <person name="Prapasarakul N."/>
        </authorList>
    </citation>
    <scope>NUCLEOTIDE SEQUENCE</scope>
    <source>
        <strain evidence="5">BF9</strain>
    </source>
</reference>
<organism evidence="5 6">
    <name type="scientific">Pediococcus acidilactici</name>
    <dbReference type="NCBI Taxonomy" id="1254"/>
    <lineage>
        <taxon>Bacteria</taxon>
        <taxon>Bacillati</taxon>
        <taxon>Bacillota</taxon>
        <taxon>Bacilli</taxon>
        <taxon>Lactobacillales</taxon>
        <taxon>Lactobacillaceae</taxon>
        <taxon>Pediococcus</taxon>
        <taxon>Pediococcus acidilactici group</taxon>
    </lineage>
</organism>